<dbReference type="InParanoid" id="C7YID9"/>
<evidence type="ECO:0000313" key="2">
    <source>
        <dbReference type="Proteomes" id="UP000005206"/>
    </source>
</evidence>
<dbReference type="EMBL" id="GG698896">
    <property type="protein sequence ID" value="EEU48787.1"/>
    <property type="molecule type" value="Genomic_DNA"/>
</dbReference>
<accession>C7YID9</accession>
<reference evidence="1 2" key="1">
    <citation type="journal article" date="2009" name="PLoS Genet.">
        <title>The genome of Nectria haematococca: contribution of supernumerary chromosomes to gene expansion.</title>
        <authorList>
            <person name="Coleman J.J."/>
            <person name="Rounsley S.D."/>
            <person name="Rodriguez-Carres M."/>
            <person name="Kuo A."/>
            <person name="Wasmann C.C."/>
            <person name="Grimwood J."/>
            <person name="Schmutz J."/>
            <person name="Taga M."/>
            <person name="White G.J."/>
            <person name="Zhou S."/>
            <person name="Schwartz D.C."/>
            <person name="Freitag M."/>
            <person name="Ma L.J."/>
            <person name="Danchin E.G."/>
            <person name="Henrissat B."/>
            <person name="Coutinho P.M."/>
            <person name="Nelson D.R."/>
            <person name="Straney D."/>
            <person name="Napoli C.A."/>
            <person name="Barker B.M."/>
            <person name="Gribskov M."/>
            <person name="Rep M."/>
            <person name="Kroken S."/>
            <person name="Molnar I."/>
            <person name="Rensing C."/>
            <person name="Kennell J.C."/>
            <person name="Zamora J."/>
            <person name="Farman M.L."/>
            <person name="Selker E.U."/>
            <person name="Salamov A."/>
            <person name="Shapiro H."/>
            <person name="Pangilinan J."/>
            <person name="Lindquist E."/>
            <person name="Lamers C."/>
            <person name="Grigoriev I.V."/>
            <person name="Geiser D.M."/>
            <person name="Covert S.F."/>
            <person name="Temporini E."/>
            <person name="Vanetten H.D."/>
        </authorList>
    </citation>
    <scope>NUCLEOTIDE SEQUENCE [LARGE SCALE GENOMIC DNA]</scope>
    <source>
        <strain evidence="2">ATCC MYA-4622 / CBS 123669 / FGSC 9596 / NRRL 45880 / 77-13-4</strain>
    </source>
</reference>
<protein>
    <submittedName>
        <fullName evidence="1">Uncharacterized protein</fullName>
    </submittedName>
</protein>
<dbReference type="RefSeq" id="XP_003054500.1">
    <property type="nucleotide sequence ID" value="XM_003054454.1"/>
</dbReference>
<dbReference type="KEGG" id="nhe:NECHADRAFT_75285"/>
<dbReference type="HOGENOM" id="CLU_1503829_0_0_1"/>
<dbReference type="AlphaFoldDB" id="C7YID9"/>
<organism evidence="1 2">
    <name type="scientific">Fusarium vanettenii (strain ATCC MYA-4622 / CBS 123669 / FGSC 9596 / NRRL 45880 / 77-13-4)</name>
    <name type="common">Fusarium solani subsp. pisi</name>
    <dbReference type="NCBI Taxonomy" id="660122"/>
    <lineage>
        <taxon>Eukaryota</taxon>
        <taxon>Fungi</taxon>
        <taxon>Dikarya</taxon>
        <taxon>Ascomycota</taxon>
        <taxon>Pezizomycotina</taxon>
        <taxon>Sordariomycetes</taxon>
        <taxon>Hypocreomycetidae</taxon>
        <taxon>Hypocreales</taxon>
        <taxon>Nectriaceae</taxon>
        <taxon>Fusarium</taxon>
        <taxon>Fusarium solani species complex</taxon>
        <taxon>Fusarium vanettenii</taxon>
    </lineage>
</organism>
<keyword evidence="2" id="KW-1185">Reference proteome</keyword>
<evidence type="ECO:0000313" key="1">
    <source>
        <dbReference type="EMBL" id="EEU48787.1"/>
    </source>
</evidence>
<sequence>MAVKVVRGLDLASKLFAPGFSASLVCSVPTAGSRGSIGGVEVFKLDVSLQLVDDDVNGRTALQDTSYHRGNDPADVAGLFVDAFVAWISPPLTFIRRVRGRNRSFWIPDIVSLLMEGTYGMERGLTDRTVADRGPPRWDAPGVLQCWTARPSRHHTYERHDYAFDHEQEKDMVVYGMTC</sequence>
<gene>
    <name evidence="1" type="ORF">NECHADRAFT_75285</name>
</gene>
<dbReference type="OrthoDB" id="10483098at2759"/>
<dbReference type="VEuPathDB" id="FungiDB:NECHADRAFT_75285"/>
<dbReference type="Proteomes" id="UP000005206">
    <property type="component" value="Chromosome 1"/>
</dbReference>
<name>C7YID9_FUSV7</name>
<dbReference type="GeneID" id="9676421"/>
<proteinExistence type="predicted"/>